<sequence>MENTISIELKSHFLRLYQIACADENFDVLEMKLLYKFAEERGIDTAQLNEILTNPVHQMGIPDSAEKRIEYLYDFAVMIWIDKEITEDEYNTLKKYCKKFEFLDENITEICDFLIDCAKKELPKEEVLKLINN</sequence>
<evidence type="ECO:0008006" key="3">
    <source>
        <dbReference type="Google" id="ProtNLM"/>
    </source>
</evidence>
<accession>A0A1H5SHG0</accession>
<dbReference type="Proteomes" id="UP000236738">
    <property type="component" value="Unassembled WGS sequence"/>
</dbReference>
<dbReference type="RefSeq" id="WP_103912211.1">
    <property type="nucleotide sequence ID" value="NZ_FNUS01000001.1"/>
</dbReference>
<reference evidence="2" key="1">
    <citation type="submission" date="2016-10" db="EMBL/GenBank/DDBJ databases">
        <authorList>
            <person name="Varghese N."/>
            <person name="Submissions S."/>
        </authorList>
    </citation>
    <scope>NUCLEOTIDE SEQUENCE [LARGE SCALE GENOMIC DNA]</scope>
    <source>
        <strain evidence="2">DSM 21580</strain>
    </source>
</reference>
<dbReference type="SUPFAM" id="SSF158682">
    <property type="entry name" value="TerB-like"/>
    <property type="match status" value="1"/>
</dbReference>
<organism evidence="1 2">
    <name type="scientific">Halpernia humi</name>
    <dbReference type="NCBI Taxonomy" id="493375"/>
    <lineage>
        <taxon>Bacteria</taxon>
        <taxon>Pseudomonadati</taxon>
        <taxon>Bacteroidota</taxon>
        <taxon>Flavobacteriia</taxon>
        <taxon>Flavobacteriales</taxon>
        <taxon>Weeksellaceae</taxon>
        <taxon>Chryseobacterium group</taxon>
        <taxon>Halpernia</taxon>
    </lineage>
</organism>
<dbReference type="AlphaFoldDB" id="A0A1H5SHG0"/>
<name>A0A1H5SHG0_9FLAO</name>
<dbReference type="InterPro" id="IPR029024">
    <property type="entry name" value="TerB-like"/>
</dbReference>
<dbReference type="OrthoDB" id="668709at2"/>
<evidence type="ECO:0000313" key="2">
    <source>
        <dbReference type="Proteomes" id="UP000236738"/>
    </source>
</evidence>
<dbReference type="EMBL" id="FNUS01000001">
    <property type="protein sequence ID" value="SEF50056.1"/>
    <property type="molecule type" value="Genomic_DNA"/>
</dbReference>
<proteinExistence type="predicted"/>
<gene>
    <name evidence="1" type="ORF">SAMN05421847_0150</name>
</gene>
<evidence type="ECO:0000313" key="1">
    <source>
        <dbReference type="EMBL" id="SEF50056.1"/>
    </source>
</evidence>
<keyword evidence="2" id="KW-1185">Reference proteome</keyword>
<protein>
    <recommendedName>
        <fullName evidence="3">TerB family tellurite resistance protein</fullName>
    </recommendedName>
</protein>